<dbReference type="AlphaFoldDB" id="A0A7C9KNS1"/>
<evidence type="ECO:0000313" key="3">
    <source>
        <dbReference type="Proteomes" id="UP000481327"/>
    </source>
</evidence>
<dbReference type="RefSeq" id="WP_152579197.1">
    <property type="nucleotide sequence ID" value="NZ_JAATJI010000001.1"/>
</dbReference>
<dbReference type="EMBL" id="WIOL01000010">
    <property type="protein sequence ID" value="MQT18723.1"/>
    <property type="molecule type" value="Genomic_DNA"/>
</dbReference>
<comment type="caution">
    <text evidence="2">The sequence shown here is derived from an EMBL/GenBank/DDBJ whole genome shotgun (WGS) entry which is preliminary data.</text>
</comment>
<protein>
    <submittedName>
        <fullName evidence="2">Uncharacterized protein</fullName>
    </submittedName>
</protein>
<keyword evidence="1" id="KW-0472">Membrane</keyword>
<accession>A0A7C9KNS1</accession>
<evidence type="ECO:0000256" key="1">
    <source>
        <dbReference type="SAM" id="Phobius"/>
    </source>
</evidence>
<sequence length="103" mass="10935">MTGSLIIDGLMLFFSLALAAAVAVPAWLFLPKWMESVQTRRIAFHRAAIDAITAELARPQADPGHVDRLLAQRQANITALRSLVPGAVVAPLPQGVAGLRLAA</sequence>
<gene>
    <name evidence="2" type="ORF">F3168_15850</name>
</gene>
<keyword evidence="3" id="KW-1185">Reference proteome</keyword>
<reference evidence="2 3" key="1">
    <citation type="submission" date="2019-09" db="EMBL/GenBank/DDBJ databases">
        <title>Polymorphobacter sp. isolated from a lake in China.</title>
        <authorList>
            <person name="Liu Z."/>
        </authorList>
    </citation>
    <scope>NUCLEOTIDE SEQUENCE [LARGE SCALE GENOMIC DNA]</scope>
    <source>
        <strain evidence="2 3">D40P</strain>
    </source>
</reference>
<organism evidence="2 3">
    <name type="scientific">Sandarakinorhabdus fusca</name>
    <dbReference type="NCBI Taxonomy" id="1439888"/>
    <lineage>
        <taxon>Bacteria</taxon>
        <taxon>Pseudomonadati</taxon>
        <taxon>Pseudomonadota</taxon>
        <taxon>Alphaproteobacteria</taxon>
        <taxon>Sphingomonadales</taxon>
        <taxon>Sphingosinicellaceae</taxon>
        <taxon>Sandarakinorhabdus</taxon>
    </lineage>
</organism>
<keyword evidence="1" id="KW-1133">Transmembrane helix</keyword>
<evidence type="ECO:0000313" key="2">
    <source>
        <dbReference type="EMBL" id="MQT18723.1"/>
    </source>
</evidence>
<dbReference type="Proteomes" id="UP000481327">
    <property type="component" value="Unassembled WGS sequence"/>
</dbReference>
<name>A0A7C9KNS1_9SPHN</name>
<proteinExistence type="predicted"/>
<keyword evidence="1" id="KW-0812">Transmembrane</keyword>
<feature type="transmembrane region" description="Helical" evidence="1">
    <location>
        <begin position="6"/>
        <end position="30"/>
    </location>
</feature>